<dbReference type="InterPro" id="IPR014044">
    <property type="entry name" value="CAP_dom"/>
</dbReference>
<organism evidence="2 3">
    <name type="scientific">Ancylostoma caninum</name>
    <name type="common">Dog hookworm</name>
    <dbReference type="NCBI Taxonomy" id="29170"/>
    <lineage>
        <taxon>Eukaryota</taxon>
        <taxon>Metazoa</taxon>
        <taxon>Ecdysozoa</taxon>
        <taxon>Nematoda</taxon>
        <taxon>Chromadorea</taxon>
        <taxon>Rhabditida</taxon>
        <taxon>Rhabditina</taxon>
        <taxon>Rhabditomorpha</taxon>
        <taxon>Strongyloidea</taxon>
        <taxon>Ancylostomatidae</taxon>
        <taxon>Ancylostomatinae</taxon>
        <taxon>Ancylostoma</taxon>
    </lineage>
</organism>
<keyword evidence="3" id="KW-1185">Reference proteome</keyword>
<evidence type="ECO:0000313" key="3">
    <source>
        <dbReference type="Proteomes" id="UP000252519"/>
    </source>
</evidence>
<dbReference type="Pfam" id="PF00188">
    <property type="entry name" value="CAP"/>
    <property type="match status" value="1"/>
</dbReference>
<evidence type="ECO:0000313" key="2">
    <source>
        <dbReference type="EMBL" id="RCN32022.1"/>
    </source>
</evidence>
<dbReference type="InterPro" id="IPR035940">
    <property type="entry name" value="CAP_sf"/>
</dbReference>
<comment type="caution">
    <text evidence="2">The sequence shown here is derived from an EMBL/GenBank/DDBJ whole genome shotgun (WGS) entry which is preliminary data.</text>
</comment>
<protein>
    <recommendedName>
        <fullName evidence="1">SCP domain-containing protein</fullName>
    </recommendedName>
</protein>
<dbReference type="OrthoDB" id="5906621at2759"/>
<dbReference type="STRING" id="29170.A0A368FIZ4"/>
<dbReference type="AlphaFoldDB" id="A0A368FIZ4"/>
<dbReference type="EMBL" id="JOJR01001173">
    <property type="protein sequence ID" value="RCN32022.1"/>
    <property type="molecule type" value="Genomic_DNA"/>
</dbReference>
<name>A0A368FIZ4_ANCCA</name>
<proteinExistence type="predicted"/>
<feature type="domain" description="SCP" evidence="1">
    <location>
        <begin position="57"/>
        <end position="194"/>
    </location>
</feature>
<sequence>MAITLGSTAIYSAIHRRREENKNPVRRRKDRRIVPADCTEPKKFPKNKLGTFVAELNRRRRLMVDGNQQNGGTGEKLKKGRSVMEVEWSCDLEEKAISALNTMECGMECPTYPPDGPSEIPNGTTGFFDCQYDGKGYEPMGSWLSEMDENDIYQDPNPNVRVMYGGKNRNYCNLVRYDAYGIGCAEKECDKTRLTFCLTNQPPLQENDVVYYTGNGACPKGKCYSTTAGCNEESGLCLSKESTRKPTPKKKNVICFYSLLMSSCVEL</sequence>
<gene>
    <name evidence="2" type="ORF">ANCCAN_22180</name>
</gene>
<dbReference type="Gene3D" id="3.40.33.10">
    <property type="entry name" value="CAP"/>
    <property type="match status" value="1"/>
</dbReference>
<evidence type="ECO:0000259" key="1">
    <source>
        <dbReference type="Pfam" id="PF00188"/>
    </source>
</evidence>
<dbReference type="Proteomes" id="UP000252519">
    <property type="component" value="Unassembled WGS sequence"/>
</dbReference>
<reference evidence="2 3" key="1">
    <citation type="submission" date="2014-10" db="EMBL/GenBank/DDBJ databases">
        <title>Draft genome of the hookworm Ancylostoma caninum.</title>
        <authorList>
            <person name="Mitreva M."/>
        </authorList>
    </citation>
    <scope>NUCLEOTIDE SEQUENCE [LARGE SCALE GENOMIC DNA]</scope>
    <source>
        <strain evidence="2 3">Baltimore</strain>
    </source>
</reference>
<accession>A0A368FIZ4</accession>
<dbReference type="SUPFAM" id="SSF55797">
    <property type="entry name" value="PR-1-like"/>
    <property type="match status" value="1"/>
</dbReference>